<evidence type="ECO:0000256" key="1">
    <source>
        <dbReference type="SAM" id="MobiDB-lite"/>
    </source>
</evidence>
<organism evidence="2">
    <name type="scientific">marine sediment metagenome</name>
    <dbReference type="NCBI Taxonomy" id="412755"/>
    <lineage>
        <taxon>unclassified sequences</taxon>
        <taxon>metagenomes</taxon>
        <taxon>ecological metagenomes</taxon>
    </lineage>
</organism>
<sequence>MPEWIKFILEVIPPRSKKGGSPNIMGMRNRKGKDEIAPGGKNYPDMGNESNRSLRLEWHEKWDDLLLHLNINHGQAISIQNQGLYDATILTDEDAEIMKENVFGILPAENNGAS</sequence>
<gene>
    <name evidence="2" type="ORF">LCGC14_1594300</name>
</gene>
<name>A0A0F9ID60_9ZZZZ</name>
<comment type="caution">
    <text evidence="2">The sequence shown here is derived from an EMBL/GenBank/DDBJ whole genome shotgun (WGS) entry which is preliminary data.</text>
</comment>
<feature type="region of interest" description="Disordered" evidence="1">
    <location>
        <begin position="18"/>
        <end position="48"/>
    </location>
</feature>
<dbReference type="EMBL" id="LAZR01012705">
    <property type="protein sequence ID" value="KKM25506.1"/>
    <property type="molecule type" value="Genomic_DNA"/>
</dbReference>
<accession>A0A0F9ID60</accession>
<protein>
    <submittedName>
        <fullName evidence="2">Uncharacterized protein</fullName>
    </submittedName>
</protein>
<proteinExistence type="predicted"/>
<evidence type="ECO:0000313" key="2">
    <source>
        <dbReference type="EMBL" id="KKM25506.1"/>
    </source>
</evidence>
<dbReference type="AlphaFoldDB" id="A0A0F9ID60"/>
<reference evidence="2" key="1">
    <citation type="journal article" date="2015" name="Nature">
        <title>Complex archaea that bridge the gap between prokaryotes and eukaryotes.</title>
        <authorList>
            <person name="Spang A."/>
            <person name="Saw J.H."/>
            <person name="Jorgensen S.L."/>
            <person name="Zaremba-Niedzwiedzka K."/>
            <person name="Martijn J."/>
            <person name="Lind A.E."/>
            <person name="van Eijk R."/>
            <person name="Schleper C."/>
            <person name="Guy L."/>
            <person name="Ettema T.J."/>
        </authorList>
    </citation>
    <scope>NUCLEOTIDE SEQUENCE</scope>
</reference>